<keyword evidence="3" id="KW-1185">Reference proteome</keyword>
<feature type="compositionally biased region" description="Pro residues" evidence="1">
    <location>
        <begin position="124"/>
        <end position="134"/>
    </location>
</feature>
<feature type="compositionally biased region" description="Low complexity" evidence="1">
    <location>
        <begin position="144"/>
        <end position="156"/>
    </location>
</feature>
<accession>A0A4R8QML4</accession>
<comment type="caution">
    <text evidence="2">The sequence shown here is derived from an EMBL/GenBank/DDBJ whole genome shotgun (WGS) entry which is preliminary data.</text>
</comment>
<gene>
    <name evidence="2" type="ORF">C8035_v009343</name>
</gene>
<evidence type="ECO:0000313" key="2">
    <source>
        <dbReference type="EMBL" id="TDZ35413.1"/>
    </source>
</evidence>
<protein>
    <recommendedName>
        <fullName evidence="4">Integral membrane protein</fullName>
    </recommendedName>
</protein>
<feature type="compositionally biased region" description="Polar residues" evidence="1">
    <location>
        <begin position="97"/>
        <end position="112"/>
    </location>
</feature>
<name>A0A4R8QML4_9PEZI</name>
<feature type="compositionally biased region" description="Polar residues" evidence="1">
    <location>
        <begin position="45"/>
        <end position="64"/>
    </location>
</feature>
<sequence>MYHQPSPPASRSPRPQTKSSGDVAPTACRGPSTLAAPKPVRPVQNLLQPPSHQWTNQTQNQNLSGLADDYTSFPPPPSPVPNAGSRPSPLPSRVSSGTPSSVALSALNSRAKLNSPGPGALTSFPPPPPTPPERNAPGYFNQVPSPAAPTAARTPSKLQSVVLPGELSPTSDILTPPGNSDDHVHIAHPDFQPGVFDIDNLEESLYNLRFAPSPMLSTIYSCPSTPRDELATPDFTSSTTSCLTPPSTNPTPELDLTPRAPPTAPKETVVVPPARPRANSRRASPPIRNRGRGLVVSCIDSPVTFATTWYTHPTAPDFTICSRCYEDHLFGTRFEHDFRGKTLDDHKPRVCRFSQPRIKDHLLQQALITGRVDDLTAFLRRRSTIADCRGLDGVHGSEKTKWFRPKHNAVPNMVVCEACYEDHILPFRAAGNFEPTPAQPANDVWTCDMAIPYIQTIYRQHAAAAAAAAAASSSWTAFTKDASTRMSLPSCAKRQRVAVGSRTWFTPIVSSPAADTNNPNTTNINNINNILVCAACHADYIVTSCESHNWHPAGASDATSLASRYGSMVHCALGHFNMSVAASRARQTHDASVFYRALAAMCREPLCDPLGTPDAAWYTFPSHPEQFAICAACVACVAEPLGLAASLVPKCGGGGGGGGGVAPGSKLVCALNPGGSPRFGAYMTKLLEGFYVADARALERYALEFANLPPCPRDEDFTNRRWYGWRGCAVCPACYHEFARGSPLAGGMELRGDTVAGSLMCEMYSPRMRALYAEACERSDESGLLEAARARRAVYAETVPVMRQMVMEAQNQQASKRSSGTFRMTGFGYGSLNRYEVEGSSSYGTQTGSIVEFGSGTRALVFGQLEKRWREVE</sequence>
<dbReference type="AlphaFoldDB" id="A0A4R8QML4"/>
<evidence type="ECO:0008006" key="4">
    <source>
        <dbReference type="Google" id="ProtNLM"/>
    </source>
</evidence>
<evidence type="ECO:0000313" key="3">
    <source>
        <dbReference type="Proteomes" id="UP000295083"/>
    </source>
</evidence>
<dbReference type="EMBL" id="QAPG01000041">
    <property type="protein sequence ID" value="TDZ35413.1"/>
    <property type="molecule type" value="Genomic_DNA"/>
</dbReference>
<feature type="compositionally biased region" description="Pro residues" evidence="1">
    <location>
        <begin position="1"/>
        <end position="10"/>
    </location>
</feature>
<feature type="compositionally biased region" description="Low complexity" evidence="1">
    <location>
        <begin position="81"/>
        <end position="96"/>
    </location>
</feature>
<evidence type="ECO:0000256" key="1">
    <source>
        <dbReference type="SAM" id="MobiDB-lite"/>
    </source>
</evidence>
<dbReference type="Proteomes" id="UP000295083">
    <property type="component" value="Unassembled WGS sequence"/>
</dbReference>
<feature type="compositionally biased region" description="Low complexity" evidence="1">
    <location>
        <begin position="236"/>
        <end position="252"/>
    </location>
</feature>
<reference evidence="2 3" key="1">
    <citation type="submission" date="2018-11" db="EMBL/GenBank/DDBJ databases">
        <title>Genome sequence and assembly of Colletotrichum spinosum.</title>
        <authorList>
            <person name="Gan P."/>
            <person name="Shirasu K."/>
        </authorList>
    </citation>
    <scope>NUCLEOTIDE SEQUENCE [LARGE SCALE GENOMIC DNA]</scope>
    <source>
        <strain evidence="2 3">CBS 515.97</strain>
    </source>
</reference>
<proteinExistence type="predicted"/>
<organism evidence="2 3">
    <name type="scientific">Colletotrichum spinosum</name>
    <dbReference type="NCBI Taxonomy" id="1347390"/>
    <lineage>
        <taxon>Eukaryota</taxon>
        <taxon>Fungi</taxon>
        <taxon>Dikarya</taxon>
        <taxon>Ascomycota</taxon>
        <taxon>Pezizomycotina</taxon>
        <taxon>Sordariomycetes</taxon>
        <taxon>Hypocreomycetidae</taxon>
        <taxon>Glomerellales</taxon>
        <taxon>Glomerellaceae</taxon>
        <taxon>Colletotrichum</taxon>
        <taxon>Colletotrichum orbiculare species complex</taxon>
    </lineage>
</organism>
<feature type="region of interest" description="Disordered" evidence="1">
    <location>
        <begin position="1"/>
        <end position="157"/>
    </location>
</feature>
<feature type="region of interest" description="Disordered" evidence="1">
    <location>
        <begin position="234"/>
        <end position="287"/>
    </location>
</feature>